<organism evidence="4 5">
    <name type="scientific">Zymoseptoria tritici (strain CBS 115943 / IPO323)</name>
    <name type="common">Speckled leaf blotch fungus</name>
    <name type="synonym">Septoria tritici</name>
    <dbReference type="NCBI Taxonomy" id="336722"/>
    <lineage>
        <taxon>Eukaryota</taxon>
        <taxon>Fungi</taxon>
        <taxon>Dikarya</taxon>
        <taxon>Ascomycota</taxon>
        <taxon>Pezizomycotina</taxon>
        <taxon>Dothideomycetes</taxon>
        <taxon>Dothideomycetidae</taxon>
        <taxon>Mycosphaerellales</taxon>
        <taxon>Mycosphaerellaceae</taxon>
        <taxon>Zymoseptoria</taxon>
    </lineage>
</organism>
<proteinExistence type="predicted"/>
<feature type="chain" id="PRO_5003395438" description="Glutaminase GtaA" evidence="1">
    <location>
        <begin position="20"/>
        <end position="791"/>
    </location>
</feature>
<evidence type="ECO:0000256" key="1">
    <source>
        <dbReference type="SAM" id="SignalP"/>
    </source>
</evidence>
<dbReference type="InParanoid" id="F9WZI8"/>
<name>F9WZI8_ZYMTI</name>
<dbReference type="STRING" id="336722.F9WZI8"/>
<evidence type="ECO:0000313" key="5">
    <source>
        <dbReference type="Proteomes" id="UP000008062"/>
    </source>
</evidence>
<dbReference type="eggNOG" id="ENOG502QPQS">
    <property type="taxonomic scope" value="Eukaryota"/>
</dbReference>
<accession>F9WZI8</accession>
<dbReference type="Pfam" id="PF17168">
    <property type="entry name" value="DUF5127"/>
    <property type="match status" value="1"/>
</dbReference>
<dbReference type="OMA" id="GWEIWTA"/>
<evidence type="ECO:0000259" key="3">
    <source>
        <dbReference type="Pfam" id="PF17168"/>
    </source>
</evidence>
<dbReference type="EMBL" id="CM001196">
    <property type="protein sequence ID" value="EGP90841.1"/>
    <property type="molecule type" value="Genomic_DNA"/>
</dbReference>
<dbReference type="OrthoDB" id="431715at2759"/>
<protein>
    <recommendedName>
        <fullName evidence="6">Glutaminase GtaA</fullName>
    </recommendedName>
</protein>
<keyword evidence="1" id="KW-0732">Signal</keyword>
<dbReference type="Pfam" id="PF16335">
    <property type="entry name" value="GtaA_6_Hairpin"/>
    <property type="match status" value="1"/>
</dbReference>
<gene>
    <name evidence="4" type="ORF">MYCGRDRAFT_106753</name>
</gene>
<feature type="domain" description="Glutaminase A N-terminal" evidence="3">
    <location>
        <begin position="106"/>
        <end position="339"/>
    </location>
</feature>
<dbReference type="GeneID" id="13403344"/>
<dbReference type="GO" id="GO:0005975">
    <property type="term" value="P:carbohydrate metabolic process"/>
    <property type="evidence" value="ECO:0007669"/>
    <property type="project" value="InterPro"/>
</dbReference>
<dbReference type="KEGG" id="ztr:MYCGRDRAFT_106753"/>
<sequence length="791" mass="87195">MWAPYLLSSLPLLASLVTAESTFSPARPPAIPLAVKTPYLSTWQKAGSIDGGNGGYLAGEWPTFWAGAIVGWCGLIKVDGQTYTWMGKPDNMPPAVDQTSFEYTSTRSTFTMNAGPVNMTVEFFSPVDVQDKTRYSNPVSYMTVSTKSSDGNEHDVSIYTDVSGEWASGDRSKVVQWEQGAQNGQGGLVYHKFYRQEQQEFSEDSDQAAWGNWYYATEQGQGLTYQTGPHIATRQQWIDRGELTNQVGTNYRAISDNFPIFAFAKNLGRVGGDQVDTTFTINLLQRNVVQYNPGNGLRPVQAMWSNFHQDEVSAINAFYHDRQQAQDVGNSLHDKIVSDSKAAAGNDYVIATTLALRQAFAAVQLGGTADTNHLYIKEISSNGNFQTVDVIFPFIPILFYLNPSWVPLILDPLYINMESPGAWPQKYAIHDLGDHYPNATGHSNGKAAEQPLEECGNMLIMTLAYAQKTGDTAYLSSHYTLLSQWANWLIDNNAVLPFNQISTDDFAGKLANQTNLALKGIIGLEAASLIASMTGHPNDAQRYTSTAHDWIQQWASLALNTQANPPHTTLNYGAPESFSLLYNLYADRLLSTNLVPQYIYDIQSNFYPSVRQTYGVPLDTRSTRSKNDWEMFCAAIASDQTKQMFVSDLAKFINETPSSAPVTDLFEVGNGTQNGNFRARPVVGIFFAGISPQCHASNAEIQEGSGLVRRASRCDLATHKLPLTTIIITTFLATRYITSILTHTASFQTRRPAHSASLQTGKPAYIAAYPNTKHPHLPSSSLAPKPGFPRL</sequence>
<dbReference type="HOGENOM" id="CLU_008020_1_0_1"/>
<dbReference type="InterPro" id="IPR032514">
    <property type="entry name" value="GtaA_central"/>
</dbReference>
<feature type="domain" description="Glutaminase A central" evidence="2">
    <location>
        <begin position="345"/>
        <end position="688"/>
    </location>
</feature>
<evidence type="ECO:0000313" key="4">
    <source>
        <dbReference type="EMBL" id="EGP90841.1"/>
    </source>
</evidence>
<dbReference type="InterPro" id="IPR033433">
    <property type="entry name" value="GtaA_N"/>
</dbReference>
<dbReference type="InterPro" id="IPR008928">
    <property type="entry name" value="6-hairpin_glycosidase_sf"/>
</dbReference>
<evidence type="ECO:0008006" key="6">
    <source>
        <dbReference type="Google" id="ProtNLM"/>
    </source>
</evidence>
<evidence type="ECO:0000259" key="2">
    <source>
        <dbReference type="Pfam" id="PF16335"/>
    </source>
</evidence>
<dbReference type="SUPFAM" id="SSF48208">
    <property type="entry name" value="Six-hairpin glycosidases"/>
    <property type="match status" value="1"/>
</dbReference>
<dbReference type="RefSeq" id="XP_003855865.1">
    <property type="nucleotide sequence ID" value="XM_003855817.1"/>
</dbReference>
<dbReference type="InterPro" id="IPR052743">
    <property type="entry name" value="Glutaminase_GtaA"/>
</dbReference>
<dbReference type="PANTHER" id="PTHR31987:SF1">
    <property type="entry name" value="GLUTAMINASE A"/>
    <property type="match status" value="1"/>
</dbReference>
<reference evidence="4 5" key="1">
    <citation type="journal article" date="2011" name="PLoS Genet.">
        <title>Finished genome of the fungal wheat pathogen Mycosphaerella graminicola reveals dispensome structure, chromosome plasticity, and stealth pathogenesis.</title>
        <authorList>
            <person name="Goodwin S.B."/>
            <person name="Ben M'barek S."/>
            <person name="Dhillon B."/>
            <person name="Wittenberg A.H.J."/>
            <person name="Crane C.F."/>
            <person name="Hane J.K."/>
            <person name="Foster A.J."/>
            <person name="Van der Lee T.A.J."/>
            <person name="Grimwood J."/>
            <person name="Aerts A."/>
            <person name="Antoniw J."/>
            <person name="Bailey A."/>
            <person name="Bluhm B."/>
            <person name="Bowler J."/>
            <person name="Bristow J."/>
            <person name="van der Burgt A."/>
            <person name="Canto-Canche B."/>
            <person name="Churchill A.C.L."/>
            <person name="Conde-Ferraez L."/>
            <person name="Cools H.J."/>
            <person name="Coutinho P.M."/>
            <person name="Csukai M."/>
            <person name="Dehal P."/>
            <person name="De Wit P."/>
            <person name="Donzelli B."/>
            <person name="van de Geest H.C."/>
            <person name="van Ham R.C.H.J."/>
            <person name="Hammond-Kosack K.E."/>
            <person name="Henrissat B."/>
            <person name="Kilian A."/>
            <person name="Kobayashi A.K."/>
            <person name="Koopmann E."/>
            <person name="Kourmpetis Y."/>
            <person name="Kuzniar A."/>
            <person name="Lindquist E."/>
            <person name="Lombard V."/>
            <person name="Maliepaard C."/>
            <person name="Martins N."/>
            <person name="Mehrabi R."/>
            <person name="Nap J.P.H."/>
            <person name="Ponomarenko A."/>
            <person name="Rudd J.J."/>
            <person name="Salamov A."/>
            <person name="Schmutz J."/>
            <person name="Schouten H.J."/>
            <person name="Shapiro H."/>
            <person name="Stergiopoulos I."/>
            <person name="Torriani S.F.F."/>
            <person name="Tu H."/>
            <person name="de Vries R.P."/>
            <person name="Waalwijk C."/>
            <person name="Ware S.B."/>
            <person name="Wiebenga A."/>
            <person name="Zwiers L.-H."/>
            <person name="Oliver R.P."/>
            <person name="Grigoriev I.V."/>
            <person name="Kema G.H.J."/>
        </authorList>
    </citation>
    <scope>NUCLEOTIDE SEQUENCE [LARGE SCALE GENOMIC DNA]</scope>
    <source>
        <strain evidence="5">CBS 115943 / IPO323</strain>
    </source>
</reference>
<keyword evidence="5" id="KW-1185">Reference proteome</keyword>
<feature type="signal peptide" evidence="1">
    <location>
        <begin position="1"/>
        <end position="19"/>
    </location>
</feature>
<dbReference type="Proteomes" id="UP000008062">
    <property type="component" value="Chromosome 1"/>
</dbReference>
<dbReference type="PANTHER" id="PTHR31987">
    <property type="entry name" value="GLUTAMINASE A-RELATED"/>
    <property type="match status" value="1"/>
</dbReference>
<dbReference type="AlphaFoldDB" id="F9WZI8"/>